<dbReference type="SUPFAM" id="SSF55729">
    <property type="entry name" value="Acyl-CoA N-acyltransferases (Nat)"/>
    <property type="match status" value="1"/>
</dbReference>
<evidence type="ECO:0000313" key="5">
    <source>
        <dbReference type="Proteomes" id="UP000318242"/>
    </source>
</evidence>
<dbReference type="InterPro" id="IPR000182">
    <property type="entry name" value="GNAT_dom"/>
</dbReference>
<protein>
    <submittedName>
        <fullName evidence="4">Acyltransferase</fullName>
    </submittedName>
</protein>
<dbReference type="InterPro" id="IPR016181">
    <property type="entry name" value="Acyl_CoA_acyltransferase"/>
</dbReference>
<dbReference type="CDD" id="cd04301">
    <property type="entry name" value="NAT_SF"/>
    <property type="match status" value="1"/>
</dbReference>
<dbReference type="Proteomes" id="UP000318242">
    <property type="component" value="Unassembled WGS sequence"/>
</dbReference>
<evidence type="ECO:0000259" key="3">
    <source>
        <dbReference type="PROSITE" id="PS51186"/>
    </source>
</evidence>
<evidence type="ECO:0000256" key="1">
    <source>
        <dbReference type="ARBA" id="ARBA00022679"/>
    </source>
</evidence>
<keyword evidence="1 4" id="KW-0808">Transferase</keyword>
<dbReference type="EMBL" id="BJLH01000029">
    <property type="protein sequence ID" value="GEA62721.1"/>
    <property type="molecule type" value="Genomic_DNA"/>
</dbReference>
<dbReference type="PANTHER" id="PTHR43800:SF1">
    <property type="entry name" value="PEPTIDYL-LYSINE N-ACETYLTRANSFERASE YJAB"/>
    <property type="match status" value="1"/>
</dbReference>
<keyword evidence="5" id="KW-1185">Reference proteome</keyword>
<dbReference type="Pfam" id="PF13508">
    <property type="entry name" value="Acetyltransf_7"/>
    <property type="match status" value="1"/>
</dbReference>
<comment type="caution">
    <text evidence="4">The sequence shown here is derived from an EMBL/GenBank/DDBJ whole genome shotgun (WGS) entry which is preliminary data.</text>
</comment>
<dbReference type="PANTHER" id="PTHR43800">
    <property type="entry name" value="PEPTIDYL-LYSINE N-ACETYLTRANSFERASE YJAB"/>
    <property type="match status" value="1"/>
</dbReference>
<name>A0A4Y3IT28_9VIBR</name>
<gene>
    <name evidence="4" type="ORF">VCO01S_39140</name>
</gene>
<organism evidence="4 5">
    <name type="scientific">Vibrio comitans NBRC 102076</name>
    <dbReference type="NCBI Taxonomy" id="1219078"/>
    <lineage>
        <taxon>Bacteria</taxon>
        <taxon>Pseudomonadati</taxon>
        <taxon>Pseudomonadota</taxon>
        <taxon>Gammaproteobacteria</taxon>
        <taxon>Vibrionales</taxon>
        <taxon>Vibrionaceae</taxon>
        <taxon>Vibrio</taxon>
    </lineage>
</organism>
<dbReference type="OrthoDB" id="7845888at2"/>
<proteinExistence type="predicted"/>
<keyword evidence="2 4" id="KW-0012">Acyltransferase</keyword>
<reference evidence="4 5" key="1">
    <citation type="submission" date="2019-06" db="EMBL/GenBank/DDBJ databases">
        <title>Whole genome shotgun sequence of Vibrio comitans NBRC 102076.</title>
        <authorList>
            <person name="Hosoyama A."/>
            <person name="Uohara A."/>
            <person name="Ohji S."/>
            <person name="Ichikawa N."/>
        </authorList>
    </citation>
    <scope>NUCLEOTIDE SEQUENCE [LARGE SCALE GENOMIC DNA]</scope>
    <source>
        <strain evidence="4 5">NBRC 102076</strain>
    </source>
</reference>
<dbReference type="GO" id="GO:0016747">
    <property type="term" value="F:acyltransferase activity, transferring groups other than amino-acyl groups"/>
    <property type="evidence" value="ECO:0007669"/>
    <property type="project" value="InterPro"/>
</dbReference>
<dbReference type="AlphaFoldDB" id="A0A4Y3IT28"/>
<evidence type="ECO:0000313" key="4">
    <source>
        <dbReference type="EMBL" id="GEA62721.1"/>
    </source>
</evidence>
<feature type="domain" description="N-acetyltransferase" evidence="3">
    <location>
        <begin position="1"/>
        <end position="130"/>
    </location>
</feature>
<accession>A0A4Y3IT28</accession>
<dbReference type="Gene3D" id="3.40.630.30">
    <property type="match status" value="1"/>
</dbReference>
<dbReference type="PROSITE" id="PS51186">
    <property type="entry name" value="GNAT"/>
    <property type="match status" value="1"/>
</dbReference>
<dbReference type="RefSeq" id="WP_141273716.1">
    <property type="nucleotide sequence ID" value="NZ_BJLH01000029.1"/>
</dbReference>
<sequence length="141" mass="16443">MNSLIIKDLEPLRLPLLKKLYKSHYPSTKIKAGEKIIVAEENSKIVGVVRYREVDKWQLLTGMLVIPEMRNQGIASQLLRFSQRDILHDKVFCFAYEHLEQLYSAHGFTTIPVEDLPSTLAKLYLRYTQTGKPLIIMQYHR</sequence>
<evidence type="ECO:0000256" key="2">
    <source>
        <dbReference type="ARBA" id="ARBA00023315"/>
    </source>
</evidence>